<keyword evidence="1" id="KW-0092">Biotin</keyword>
<organism evidence="3 4">
    <name type="scientific">Formosa agariphila (strain DSM 15362 / KCTC 12365 / LMG 23005 / KMM 3901 / M-2Alg 35-1)</name>
    <dbReference type="NCBI Taxonomy" id="1347342"/>
    <lineage>
        <taxon>Bacteria</taxon>
        <taxon>Pseudomonadati</taxon>
        <taxon>Bacteroidota</taxon>
        <taxon>Flavobacteriia</taxon>
        <taxon>Flavobacteriales</taxon>
        <taxon>Flavobacteriaceae</taxon>
        <taxon>Formosa</taxon>
    </lineage>
</organism>
<protein>
    <submittedName>
        <fullName evidence="3">Biotin carboxyl carrier protein</fullName>
    </submittedName>
</protein>
<name>T2KLS2_FORAG</name>
<dbReference type="PROSITE" id="PS50968">
    <property type="entry name" value="BIOTINYL_LIPOYL"/>
    <property type="match status" value="1"/>
</dbReference>
<dbReference type="Proteomes" id="UP000016160">
    <property type="component" value="Chromosome"/>
</dbReference>
<dbReference type="InterPro" id="IPR011053">
    <property type="entry name" value="Single_hybrid_motif"/>
</dbReference>
<dbReference type="AlphaFoldDB" id="T2KLS2"/>
<evidence type="ECO:0000256" key="1">
    <source>
        <dbReference type="ARBA" id="ARBA00023267"/>
    </source>
</evidence>
<dbReference type="Gene3D" id="2.40.50.100">
    <property type="match status" value="1"/>
</dbReference>
<dbReference type="PANTHER" id="PTHR45266:SF3">
    <property type="entry name" value="OXALOACETATE DECARBOXYLASE ALPHA CHAIN"/>
    <property type="match status" value="1"/>
</dbReference>
<dbReference type="Pfam" id="PF00364">
    <property type="entry name" value="Biotin_lipoyl"/>
    <property type="match status" value="1"/>
</dbReference>
<dbReference type="PATRIC" id="fig|1347342.6.peg.1247"/>
<dbReference type="HOGENOM" id="CLU_016733_5_1_10"/>
<dbReference type="EMBL" id="HG315671">
    <property type="protein sequence ID" value="CDF78949.1"/>
    <property type="molecule type" value="Genomic_DNA"/>
</dbReference>
<keyword evidence="4" id="KW-1185">Reference proteome</keyword>
<dbReference type="PANTHER" id="PTHR45266">
    <property type="entry name" value="OXALOACETATE DECARBOXYLASE ALPHA CHAIN"/>
    <property type="match status" value="1"/>
</dbReference>
<dbReference type="InterPro" id="IPR001882">
    <property type="entry name" value="Biotin_BS"/>
</dbReference>
<dbReference type="InterPro" id="IPR000089">
    <property type="entry name" value="Biotin_lipoyl"/>
</dbReference>
<dbReference type="RefSeq" id="WP_038528649.1">
    <property type="nucleotide sequence ID" value="NZ_HG315671.1"/>
</dbReference>
<reference evidence="3 4" key="1">
    <citation type="journal article" date="2013" name="Appl. Environ. Microbiol.">
        <title>The genome of the alga-associated marine flavobacterium Formosa agariphila KMM 3901T reveals a broad potential for degradation of algal polysaccharides.</title>
        <authorList>
            <person name="Mann A.J."/>
            <person name="Hahnke R.L."/>
            <person name="Huang S."/>
            <person name="Werner J."/>
            <person name="Xing P."/>
            <person name="Barbeyron T."/>
            <person name="Huettel B."/>
            <person name="Stueber K."/>
            <person name="Reinhardt R."/>
            <person name="Harder J."/>
            <person name="Gloeckner F.O."/>
            <person name="Amann R.I."/>
            <person name="Teeling H."/>
        </authorList>
    </citation>
    <scope>NUCLEOTIDE SEQUENCE [LARGE SCALE GENOMIC DNA]</scope>
    <source>
        <strain evidence="4">DSM 15362 / KCTC 12365 / LMG 23005 / KMM 3901</strain>
    </source>
</reference>
<dbReference type="eggNOG" id="COG4770">
    <property type="taxonomic scope" value="Bacteria"/>
</dbReference>
<dbReference type="PROSITE" id="PS00188">
    <property type="entry name" value="BIOTIN"/>
    <property type="match status" value="1"/>
</dbReference>
<dbReference type="STRING" id="1347342.BN863_12370"/>
<evidence type="ECO:0000313" key="4">
    <source>
        <dbReference type="Proteomes" id="UP000016160"/>
    </source>
</evidence>
<dbReference type="CDD" id="cd06850">
    <property type="entry name" value="biotinyl_domain"/>
    <property type="match status" value="1"/>
</dbReference>
<dbReference type="OrthoDB" id="9812676at2"/>
<sequence>MSKLTKVIVNDIHHFSLSKNDLNVLDSVETTTNQFHIIQDQISYHAEISNADFQNKSYTVHINNTSYQVDIATELDELIKSMGLNNKTLKQTDVIKAPMPGLILHITVNVGDHIKTNTPLLVLEAMKMENSIVSPRDGIIKAIAIEKGSTVNKGDLLIEFE</sequence>
<gene>
    <name evidence="3" type="ORF">BN863_12370</name>
</gene>
<dbReference type="InterPro" id="IPR050709">
    <property type="entry name" value="Biotin_Carboxyl_Carrier/Decarb"/>
</dbReference>
<accession>T2KLS2</accession>
<proteinExistence type="predicted"/>
<evidence type="ECO:0000259" key="2">
    <source>
        <dbReference type="PROSITE" id="PS50968"/>
    </source>
</evidence>
<evidence type="ECO:0000313" key="3">
    <source>
        <dbReference type="EMBL" id="CDF78949.1"/>
    </source>
</evidence>
<feature type="domain" description="Lipoyl-binding" evidence="2">
    <location>
        <begin position="86"/>
        <end position="161"/>
    </location>
</feature>
<dbReference type="FunFam" id="2.40.50.100:FF:000003">
    <property type="entry name" value="Acetyl-CoA carboxylase biotin carboxyl carrier protein"/>
    <property type="match status" value="1"/>
</dbReference>
<dbReference type="SUPFAM" id="SSF51230">
    <property type="entry name" value="Single hybrid motif"/>
    <property type="match status" value="1"/>
</dbReference>